<evidence type="ECO:0000313" key="6">
    <source>
        <dbReference type="EMBL" id="AZB72903.1"/>
    </source>
</evidence>
<dbReference type="GO" id="GO:0016887">
    <property type="term" value="F:ATP hydrolysis activity"/>
    <property type="evidence" value="ECO:0007669"/>
    <property type="project" value="InterPro"/>
</dbReference>
<sequence>MLEIRHLSVCYRQQRVLEDICLQVQAGEQLALIGPNGAGKSTLMRAILGLLTPYAGMVHWRGRPLRRGQRSIAYVPQRSQIDWQYPITVETVVRLGAEVRSWWGRSPQTEPRIAAALEQVQLTALRHRPLAELSGGQQQRVFLARAIAQGADLLLLDEPFTGIDHPTERLMQDLFQQFAQQGKTLIVCSHEWGDALQRYDRLILLNRRIICHDIPERALTPQNLQQTFGMRRADHPPDRQWGFAC</sequence>
<dbReference type="AlphaFoldDB" id="A0AAN1UUR3"/>
<name>A0AAN1UUR3_SYNEL</name>
<evidence type="ECO:0000256" key="4">
    <source>
        <dbReference type="ARBA" id="ARBA00022840"/>
    </source>
</evidence>
<evidence type="ECO:0000259" key="5">
    <source>
        <dbReference type="PROSITE" id="PS50893"/>
    </source>
</evidence>
<dbReference type="RefSeq" id="WP_208673227.1">
    <property type="nucleotide sequence ID" value="NZ_CP030139.2"/>
</dbReference>
<keyword evidence="2" id="KW-0813">Transport</keyword>
<feature type="domain" description="ABC transporter" evidence="5">
    <location>
        <begin position="2"/>
        <end position="232"/>
    </location>
</feature>
<dbReference type="InterPro" id="IPR017871">
    <property type="entry name" value="ABC_transporter-like_CS"/>
</dbReference>
<dbReference type="GO" id="GO:0005524">
    <property type="term" value="F:ATP binding"/>
    <property type="evidence" value="ECO:0007669"/>
    <property type="project" value="UniProtKB-KW"/>
</dbReference>
<dbReference type="PANTHER" id="PTHR42734">
    <property type="entry name" value="METAL TRANSPORT SYSTEM ATP-BINDING PROTEIN TM_0124-RELATED"/>
    <property type="match status" value="1"/>
</dbReference>
<dbReference type="Proteomes" id="UP000267249">
    <property type="component" value="Chromosome"/>
</dbReference>
<dbReference type="Gene3D" id="3.40.50.300">
    <property type="entry name" value="P-loop containing nucleotide triphosphate hydrolases"/>
    <property type="match status" value="1"/>
</dbReference>
<dbReference type="InterPro" id="IPR027417">
    <property type="entry name" value="P-loop_NTPase"/>
</dbReference>
<dbReference type="SMART" id="SM00382">
    <property type="entry name" value="AAA"/>
    <property type="match status" value="1"/>
</dbReference>
<dbReference type="InterPro" id="IPR050153">
    <property type="entry name" value="Metal_Ion_Import_ABC"/>
</dbReference>
<evidence type="ECO:0000313" key="7">
    <source>
        <dbReference type="Proteomes" id="UP000267249"/>
    </source>
</evidence>
<dbReference type="CDD" id="cd03235">
    <property type="entry name" value="ABC_Metallic_Cations"/>
    <property type="match status" value="1"/>
</dbReference>
<dbReference type="Pfam" id="PF00005">
    <property type="entry name" value="ABC_tran"/>
    <property type="match status" value="1"/>
</dbReference>
<dbReference type="PROSITE" id="PS00211">
    <property type="entry name" value="ABC_TRANSPORTER_1"/>
    <property type="match status" value="1"/>
</dbReference>
<gene>
    <name evidence="6" type="ORF">DOP62_09390</name>
</gene>
<protein>
    <submittedName>
        <fullName evidence="6">Metal ABC transporter ATP-binding protein</fullName>
    </submittedName>
</protein>
<dbReference type="InterPro" id="IPR003439">
    <property type="entry name" value="ABC_transporter-like_ATP-bd"/>
</dbReference>
<keyword evidence="3" id="KW-0547">Nucleotide-binding</keyword>
<reference evidence="6 7" key="1">
    <citation type="journal article" date="2018" name="Sci. Rep.">
        <title>Genome Features and Biochemical Characteristics of a Robust, Fast Growing and Naturally Transformable Cyanobacterium Synechococcus elongatus PCC 11801 Isolated from India.</title>
        <authorList>
            <person name="Jaiswal D."/>
            <person name="Sengupta A."/>
            <person name="Sohoni S."/>
            <person name="Sengupta S."/>
            <person name="Phadnavis A.G."/>
            <person name="Pakrasi H.B."/>
            <person name="Wangikar P.P."/>
        </authorList>
    </citation>
    <scope>NUCLEOTIDE SEQUENCE [LARGE SCALE GENOMIC DNA]</scope>
    <source>
        <strain evidence="6 7">PCC 11801</strain>
    </source>
</reference>
<comment type="similarity">
    <text evidence="1">Belongs to the ABC transporter superfamily.</text>
</comment>
<organism evidence="6 7">
    <name type="scientific">Synechococcus elongatus PCC 11801</name>
    <dbReference type="NCBI Taxonomy" id="2219813"/>
    <lineage>
        <taxon>Bacteria</taxon>
        <taxon>Bacillati</taxon>
        <taxon>Cyanobacteriota</taxon>
        <taxon>Cyanophyceae</taxon>
        <taxon>Synechococcales</taxon>
        <taxon>Synechococcaceae</taxon>
        <taxon>Synechococcus</taxon>
    </lineage>
</organism>
<keyword evidence="4 6" id="KW-0067">ATP-binding</keyword>
<evidence type="ECO:0000256" key="1">
    <source>
        <dbReference type="ARBA" id="ARBA00005417"/>
    </source>
</evidence>
<dbReference type="SUPFAM" id="SSF52540">
    <property type="entry name" value="P-loop containing nucleoside triphosphate hydrolases"/>
    <property type="match status" value="1"/>
</dbReference>
<proteinExistence type="inferred from homology"/>
<dbReference type="InterPro" id="IPR003593">
    <property type="entry name" value="AAA+_ATPase"/>
</dbReference>
<dbReference type="PANTHER" id="PTHR42734:SF5">
    <property type="entry name" value="IRON TRANSPORT SYSTEM ATP-BINDING PROTEIN HI_0361-RELATED"/>
    <property type="match status" value="1"/>
</dbReference>
<dbReference type="EMBL" id="CP030139">
    <property type="protein sequence ID" value="AZB72903.1"/>
    <property type="molecule type" value="Genomic_DNA"/>
</dbReference>
<accession>A0AAN1UUR3</accession>
<dbReference type="PROSITE" id="PS50893">
    <property type="entry name" value="ABC_TRANSPORTER_2"/>
    <property type="match status" value="1"/>
</dbReference>
<evidence type="ECO:0000256" key="2">
    <source>
        <dbReference type="ARBA" id="ARBA00022448"/>
    </source>
</evidence>
<evidence type="ECO:0000256" key="3">
    <source>
        <dbReference type="ARBA" id="ARBA00022741"/>
    </source>
</evidence>